<keyword evidence="3" id="KW-1185">Reference proteome</keyword>
<feature type="transmembrane region" description="Helical" evidence="1">
    <location>
        <begin position="150"/>
        <end position="168"/>
    </location>
</feature>
<sequence>MRGARRRGRTALDGALWQHRAVRPHRLLAALAAGLALAHLIGRWYAVPLLPAAHTLAWIAAAGVALTTPDLARRTRYGLGLAGVAVGVLSLPSGGDAPGLQFLSPLPPSDPGLTGQQLRWWALLAVAGVALTLAVSALPRLAADRGRTAVAVVLAVAAGGLALALGPVDALPAYAVLVALAVLALARSGAVAVALGLGLVAVLLLDDPAQGWFSWLRPTNQQATLEFLSEAEYRRRFAGNAWPASELTEALRFVAGALVLVGCRRAGRARARAHGAVRPGS</sequence>
<organism evidence="2 3">
    <name type="scientific">Micromonospora eburnea</name>
    <dbReference type="NCBI Taxonomy" id="227316"/>
    <lineage>
        <taxon>Bacteria</taxon>
        <taxon>Bacillati</taxon>
        <taxon>Actinomycetota</taxon>
        <taxon>Actinomycetes</taxon>
        <taxon>Micromonosporales</taxon>
        <taxon>Micromonosporaceae</taxon>
        <taxon>Micromonospora</taxon>
    </lineage>
</organism>
<proteinExistence type="predicted"/>
<evidence type="ECO:0000256" key="1">
    <source>
        <dbReference type="SAM" id="Phobius"/>
    </source>
</evidence>
<accession>A0A1C6TVQ3</accession>
<keyword evidence="1" id="KW-0812">Transmembrane</keyword>
<feature type="transmembrane region" description="Helical" evidence="1">
    <location>
        <begin position="174"/>
        <end position="205"/>
    </location>
</feature>
<keyword evidence="1" id="KW-0472">Membrane</keyword>
<dbReference type="STRING" id="227316.GA0070604_1102"/>
<gene>
    <name evidence="2" type="ORF">GA0070604_1102</name>
</gene>
<evidence type="ECO:0000313" key="3">
    <source>
        <dbReference type="Proteomes" id="UP000199696"/>
    </source>
</evidence>
<feature type="transmembrane region" description="Helical" evidence="1">
    <location>
        <begin position="52"/>
        <end position="72"/>
    </location>
</feature>
<keyword evidence="1" id="KW-1133">Transmembrane helix</keyword>
<dbReference type="AlphaFoldDB" id="A0A1C6TVQ3"/>
<feature type="transmembrane region" description="Helical" evidence="1">
    <location>
        <begin position="120"/>
        <end position="138"/>
    </location>
</feature>
<name>A0A1C6TVQ3_9ACTN</name>
<dbReference type="EMBL" id="FMHY01000002">
    <property type="protein sequence ID" value="SCL45768.1"/>
    <property type="molecule type" value="Genomic_DNA"/>
</dbReference>
<evidence type="ECO:0000313" key="2">
    <source>
        <dbReference type="EMBL" id="SCL45768.1"/>
    </source>
</evidence>
<reference evidence="3" key="1">
    <citation type="submission" date="2016-06" db="EMBL/GenBank/DDBJ databases">
        <authorList>
            <person name="Varghese N."/>
            <person name="Submissions Spin"/>
        </authorList>
    </citation>
    <scope>NUCLEOTIDE SEQUENCE [LARGE SCALE GENOMIC DNA]</scope>
    <source>
        <strain evidence="3">DSM 44814</strain>
    </source>
</reference>
<feature type="transmembrane region" description="Helical" evidence="1">
    <location>
        <begin position="79"/>
        <end position="100"/>
    </location>
</feature>
<protein>
    <submittedName>
        <fullName evidence="2">Uncharacterized protein</fullName>
    </submittedName>
</protein>
<feature type="transmembrane region" description="Helical" evidence="1">
    <location>
        <begin position="27"/>
        <end position="46"/>
    </location>
</feature>
<dbReference type="Proteomes" id="UP000199696">
    <property type="component" value="Unassembled WGS sequence"/>
</dbReference>